<dbReference type="InterPro" id="IPR036837">
    <property type="entry name" value="Cation_efflux_CTD_sf"/>
</dbReference>
<feature type="transmembrane region" description="Helical" evidence="8">
    <location>
        <begin position="160"/>
        <end position="180"/>
    </location>
</feature>
<evidence type="ECO:0000256" key="5">
    <source>
        <dbReference type="ARBA" id="ARBA00022989"/>
    </source>
</evidence>
<evidence type="ECO:0000256" key="6">
    <source>
        <dbReference type="ARBA" id="ARBA00023065"/>
    </source>
</evidence>
<evidence type="ECO:0000313" key="11">
    <source>
        <dbReference type="EMBL" id="ORC24997.1"/>
    </source>
</evidence>
<keyword evidence="4 8" id="KW-0812">Transmembrane</keyword>
<organism evidence="11 12">
    <name type="scientific">Rothia nasimurium</name>
    <dbReference type="NCBI Taxonomy" id="85336"/>
    <lineage>
        <taxon>Bacteria</taxon>
        <taxon>Bacillati</taxon>
        <taxon>Actinomycetota</taxon>
        <taxon>Actinomycetes</taxon>
        <taxon>Micrococcales</taxon>
        <taxon>Micrococcaceae</taxon>
        <taxon>Rothia</taxon>
    </lineage>
</organism>
<dbReference type="GO" id="GO:0005886">
    <property type="term" value="C:plasma membrane"/>
    <property type="evidence" value="ECO:0007669"/>
    <property type="project" value="TreeGrafter"/>
</dbReference>
<dbReference type="Gene3D" id="1.20.1510.10">
    <property type="entry name" value="Cation efflux protein transmembrane domain"/>
    <property type="match status" value="1"/>
</dbReference>
<accession>A0A1Y1RSH0</accession>
<evidence type="ECO:0000256" key="8">
    <source>
        <dbReference type="SAM" id="Phobius"/>
    </source>
</evidence>
<dbReference type="SUPFAM" id="SSF160240">
    <property type="entry name" value="Cation efflux protein cytoplasmic domain-like"/>
    <property type="match status" value="1"/>
</dbReference>
<evidence type="ECO:0000313" key="12">
    <source>
        <dbReference type="Proteomes" id="UP000192359"/>
    </source>
</evidence>
<keyword evidence="12" id="KW-1185">Reference proteome</keyword>
<dbReference type="NCBIfam" id="TIGR01297">
    <property type="entry name" value="CDF"/>
    <property type="match status" value="1"/>
</dbReference>
<dbReference type="InterPro" id="IPR002524">
    <property type="entry name" value="Cation_efflux"/>
</dbReference>
<dbReference type="PANTHER" id="PTHR11562:SF17">
    <property type="entry name" value="RE54080P-RELATED"/>
    <property type="match status" value="1"/>
</dbReference>
<dbReference type="Pfam" id="PF01545">
    <property type="entry name" value="Cation_efflux"/>
    <property type="match status" value="1"/>
</dbReference>
<evidence type="ECO:0000256" key="2">
    <source>
        <dbReference type="ARBA" id="ARBA00008873"/>
    </source>
</evidence>
<evidence type="ECO:0000256" key="7">
    <source>
        <dbReference type="ARBA" id="ARBA00023136"/>
    </source>
</evidence>
<keyword evidence="3" id="KW-0813">Transport</keyword>
<gene>
    <name evidence="11" type="ORF">A7979_09190</name>
</gene>
<dbReference type="RefSeq" id="WP_083090638.1">
    <property type="nucleotide sequence ID" value="NZ_LXWF01000002.1"/>
</dbReference>
<evidence type="ECO:0000256" key="1">
    <source>
        <dbReference type="ARBA" id="ARBA00004141"/>
    </source>
</evidence>
<evidence type="ECO:0000259" key="9">
    <source>
        <dbReference type="Pfam" id="PF01545"/>
    </source>
</evidence>
<dbReference type="AlphaFoldDB" id="A0A1Y1RSH0"/>
<comment type="similarity">
    <text evidence="2">Belongs to the cation diffusion facilitator (CDF) transporter (TC 2.A.4) family. SLC30A subfamily.</text>
</comment>
<dbReference type="GO" id="GO:0005385">
    <property type="term" value="F:zinc ion transmembrane transporter activity"/>
    <property type="evidence" value="ECO:0007669"/>
    <property type="project" value="TreeGrafter"/>
</dbReference>
<dbReference type="EMBL" id="LXWF01000002">
    <property type="protein sequence ID" value="ORC24997.1"/>
    <property type="molecule type" value="Genomic_DNA"/>
</dbReference>
<evidence type="ECO:0000259" key="10">
    <source>
        <dbReference type="Pfam" id="PF16916"/>
    </source>
</evidence>
<dbReference type="InterPro" id="IPR027470">
    <property type="entry name" value="Cation_efflux_CTD"/>
</dbReference>
<dbReference type="InterPro" id="IPR027469">
    <property type="entry name" value="Cation_efflux_TMD_sf"/>
</dbReference>
<feature type="transmembrane region" description="Helical" evidence="8">
    <location>
        <begin position="93"/>
        <end position="114"/>
    </location>
</feature>
<dbReference type="InterPro" id="IPR058533">
    <property type="entry name" value="Cation_efflux_TM"/>
</dbReference>
<dbReference type="InterPro" id="IPR050681">
    <property type="entry name" value="CDF/SLC30A"/>
</dbReference>
<reference evidence="11 12" key="1">
    <citation type="submission" date="2016-05" db="EMBL/GenBank/DDBJ databases">
        <title>Draft genome sequence of a porcine commensal Rothia nasimurium.</title>
        <authorList>
            <person name="Gaiser R.A."/>
            <person name="Van Baarlen P."/>
            <person name="Wells J.M."/>
        </authorList>
    </citation>
    <scope>NUCLEOTIDE SEQUENCE [LARGE SCALE GENOMIC DNA]</scope>
    <source>
        <strain evidence="11 12">PT-32</strain>
    </source>
</reference>
<keyword evidence="5 8" id="KW-1133">Transmembrane helix</keyword>
<name>A0A1Y1RSH0_9MICC</name>
<feature type="transmembrane region" description="Helical" evidence="8">
    <location>
        <begin position="129"/>
        <end position="148"/>
    </location>
</feature>
<dbReference type="PANTHER" id="PTHR11562">
    <property type="entry name" value="CATION EFFLUX PROTEIN/ ZINC TRANSPORTER"/>
    <property type="match status" value="1"/>
</dbReference>
<proteinExistence type="inferred from homology"/>
<protein>
    <submittedName>
        <fullName evidence="11">Cation transporter</fullName>
    </submittedName>
</protein>
<feature type="transmembrane region" description="Helical" evidence="8">
    <location>
        <begin position="186"/>
        <end position="202"/>
    </location>
</feature>
<evidence type="ECO:0000256" key="4">
    <source>
        <dbReference type="ARBA" id="ARBA00022692"/>
    </source>
</evidence>
<sequence>MGHSHGHSHSHAHGHSHGSGANERRLIIVVVIAWSLVAFQLTGAWLTGSLALLFDTVHVFTDALGVSVALAAARLARLPASSRHTWGFRRVEVLSAMFQAAVLLGVGLFVLYEAVQRLLEPAPIPGREVLIFGVIGLVGNIVMIAVLVGGDRTNFNMRAAFLEVLNDALGSVAVIISALIIWRTGFYQADALVAVLIGLLIIPRTVKLFRETASVLLESTPRGLDLDEVRRHLEGQPHVVAVHDLHATQISSDLPVLTAHIVLDDECFTTGHSVEILKNLQSCVAEHFEVSIKHSTFQMEPRSLAADEDLRHLH</sequence>
<feature type="transmembrane region" description="Helical" evidence="8">
    <location>
        <begin position="52"/>
        <end position="73"/>
    </location>
</feature>
<dbReference type="Proteomes" id="UP000192359">
    <property type="component" value="Unassembled WGS sequence"/>
</dbReference>
<dbReference type="Pfam" id="PF16916">
    <property type="entry name" value="ZT_dimer"/>
    <property type="match status" value="1"/>
</dbReference>
<keyword evidence="6" id="KW-0406">Ion transport</keyword>
<feature type="domain" description="Cation efflux protein transmembrane" evidence="9">
    <location>
        <begin position="26"/>
        <end position="217"/>
    </location>
</feature>
<feature type="transmembrane region" description="Helical" evidence="8">
    <location>
        <begin position="26"/>
        <end position="46"/>
    </location>
</feature>
<comment type="caution">
    <text evidence="11">The sequence shown here is derived from an EMBL/GenBank/DDBJ whole genome shotgun (WGS) entry which is preliminary data.</text>
</comment>
<evidence type="ECO:0000256" key="3">
    <source>
        <dbReference type="ARBA" id="ARBA00022448"/>
    </source>
</evidence>
<comment type="subcellular location">
    <subcellularLocation>
        <location evidence="1">Membrane</location>
        <topology evidence="1">Multi-pass membrane protein</topology>
    </subcellularLocation>
</comment>
<dbReference type="OrthoDB" id="9809646at2"/>
<feature type="domain" description="Cation efflux protein cytoplasmic" evidence="10">
    <location>
        <begin position="221"/>
        <end position="301"/>
    </location>
</feature>
<keyword evidence="7 8" id="KW-0472">Membrane</keyword>
<dbReference type="SUPFAM" id="SSF161111">
    <property type="entry name" value="Cation efflux protein transmembrane domain-like"/>
    <property type="match status" value="1"/>
</dbReference>